<sequence length="236" mass="24190">MIPGLRGARGPKLSVVGCTLGVMFLRLLVNLLLPTYCAGCDTRGAPVCAACSTTWGSPTAVFRAPLAGLAPAYALARYAGVAQRTLIACKERRRRDIVPFLGRVLAAGLAALPSGGPRASPWCLVPAPSRRTASRVRGGPHVQRIASEAARLTGAYVAPALVVKGGRDAVGLSRAERVANLEGRLRFAAAGRPPPDARVVVVDDVITTGATSAACVTALKNAGVPVVAVLALLATV</sequence>
<keyword evidence="2" id="KW-1185">Reference proteome</keyword>
<dbReference type="AlphaFoldDB" id="A0A2N3WKK9"/>
<organism evidence="1 2">
    <name type="scientific">Amycolatopsis echigonensis</name>
    <dbReference type="NCBI Taxonomy" id="2576905"/>
    <lineage>
        <taxon>Bacteria</taxon>
        <taxon>Bacillati</taxon>
        <taxon>Actinomycetota</taxon>
        <taxon>Actinomycetes</taxon>
        <taxon>Pseudonocardiales</taxon>
        <taxon>Pseudonocardiaceae</taxon>
        <taxon>Amycolatopsis</taxon>
    </lineage>
</organism>
<gene>
    <name evidence="1" type="ORF">ATK30_5280</name>
</gene>
<evidence type="ECO:0000313" key="2">
    <source>
        <dbReference type="Proteomes" id="UP000233750"/>
    </source>
</evidence>
<evidence type="ECO:0000313" key="1">
    <source>
        <dbReference type="EMBL" id="PKV94403.1"/>
    </source>
</evidence>
<dbReference type="Gene3D" id="3.40.50.2020">
    <property type="match status" value="1"/>
</dbReference>
<dbReference type="EMBL" id="PJMY01000003">
    <property type="protein sequence ID" value="PKV94403.1"/>
    <property type="molecule type" value="Genomic_DNA"/>
</dbReference>
<comment type="caution">
    <text evidence="1">The sequence shown here is derived from an EMBL/GenBank/DDBJ whole genome shotgun (WGS) entry which is preliminary data.</text>
</comment>
<dbReference type="InterPro" id="IPR051910">
    <property type="entry name" value="ComF/GntX_DNA_util-trans"/>
</dbReference>
<accession>A0A2N3WKK9</accession>
<dbReference type="Proteomes" id="UP000233750">
    <property type="component" value="Unassembled WGS sequence"/>
</dbReference>
<dbReference type="PANTHER" id="PTHR47505:SF1">
    <property type="entry name" value="DNA UTILIZATION PROTEIN YHGH"/>
    <property type="match status" value="1"/>
</dbReference>
<name>A0A2N3WKK9_9PSEU</name>
<dbReference type="InterPro" id="IPR029057">
    <property type="entry name" value="PRTase-like"/>
</dbReference>
<proteinExistence type="predicted"/>
<reference evidence="1 2" key="1">
    <citation type="submission" date="2017-12" db="EMBL/GenBank/DDBJ databases">
        <title>Sequencing the genomes of 1000 Actinobacteria strains.</title>
        <authorList>
            <person name="Klenk H.-P."/>
        </authorList>
    </citation>
    <scope>NUCLEOTIDE SEQUENCE [LARGE SCALE GENOMIC DNA]</scope>
    <source>
        <strain evidence="1 2">DSM 45165</strain>
    </source>
</reference>
<dbReference type="PANTHER" id="PTHR47505">
    <property type="entry name" value="DNA UTILIZATION PROTEIN YHGH"/>
    <property type="match status" value="1"/>
</dbReference>
<protein>
    <submittedName>
        <fullName evidence="1">Amidophosphoribosyltransferase</fullName>
    </submittedName>
</protein>
<dbReference type="SUPFAM" id="SSF53271">
    <property type="entry name" value="PRTase-like"/>
    <property type="match status" value="1"/>
</dbReference>